<feature type="compositionally biased region" description="Low complexity" evidence="1">
    <location>
        <begin position="79"/>
        <end position="96"/>
    </location>
</feature>
<feature type="signal peptide" evidence="2">
    <location>
        <begin position="1"/>
        <end position="24"/>
    </location>
</feature>
<comment type="caution">
    <text evidence="3">The sequence shown here is derived from an EMBL/GenBank/DDBJ whole genome shotgun (WGS) entry which is preliminary data.</text>
</comment>
<feature type="chain" id="PRO_5016334109" description="EF-hand domain-containing protein" evidence="2">
    <location>
        <begin position="25"/>
        <end position="183"/>
    </location>
</feature>
<name>A0A328P1V8_9GAMM</name>
<keyword evidence="4" id="KW-1185">Reference proteome</keyword>
<evidence type="ECO:0000256" key="1">
    <source>
        <dbReference type="SAM" id="MobiDB-lite"/>
    </source>
</evidence>
<dbReference type="Proteomes" id="UP000248926">
    <property type="component" value="Unassembled WGS sequence"/>
</dbReference>
<dbReference type="EMBL" id="NFZS01000004">
    <property type="protein sequence ID" value="RAO75281.1"/>
    <property type="molecule type" value="Genomic_DNA"/>
</dbReference>
<protein>
    <recommendedName>
        <fullName evidence="5">EF-hand domain-containing protein</fullName>
    </recommendedName>
</protein>
<evidence type="ECO:0000313" key="3">
    <source>
        <dbReference type="EMBL" id="RAO75281.1"/>
    </source>
</evidence>
<evidence type="ECO:0000313" key="4">
    <source>
        <dbReference type="Proteomes" id="UP000248926"/>
    </source>
</evidence>
<evidence type="ECO:0008006" key="5">
    <source>
        <dbReference type="Google" id="ProtNLM"/>
    </source>
</evidence>
<feature type="compositionally biased region" description="Low complexity" evidence="1">
    <location>
        <begin position="121"/>
        <end position="133"/>
    </location>
</feature>
<dbReference type="PRINTS" id="PR01217">
    <property type="entry name" value="PRICHEXTENSN"/>
</dbReference>
<sequence>MKSRKPLLALLAAGSMTVAGSLLAQDQGMQTAPPPPPPAPAAPTQATPPPPPPSAPAAPMPATQAPPPPSAPAAPPSSMPATSAAPSAPAATMPAATPTPPPPAGTQANVNSPQGQVTINSSVPPVVAGPAPSFEQLSGGSRFITEDQAAAYPLLANDFLYVDKGHTGHITKAQYERWLNNNK</sequence>
<dbReference type="AlphaFoldDB" id="A0A328P1V8"/>
<organism evidence="3 4">
    <name type="scientific">Dyella jiangningensis</name>
    <dbReference type="NCBI Taxonomy" id="1379159"/>
    <lineage>
        <taxon>Bacteria</taxon>
        <taxon>Pseudomonadati</taxon>
        <taxon>Pseudomonadota</taxon>
        <taxon>Gammaproteobacteria</taxon>
        <taxon>Lysobacterales</taxon>
        <taxon>Rhodanobacteraceae</taxon>
        <taxon>Dyella</taxon>
    </lineage>
</organism>
<feature type="compositionally biased region" description="Polar residues" evidence="1">
    <location>
        <begin position="106"/>
        <end position="120"/>
    </location>
</feature>
<dbReference type="RefSeq" id="WP_172461858.1">
    <property type="nucleotide sequence ID" value="NZ_NFZS01000004.1"/>
</dbReference>
<feature type="compositionally biased region" description="Pro residues" evidence="1">
    <location>
        <begin position="32"/>
        <end position="78"/>
    </location>
</feature>
<feature type="region of interest" description="Disordered" evidence="1">
    <location>
        <begin position="22"/>
        <end position="139"/>
    </location>
</feature>
<evidence type="ECO:0000256" key="2">
    <source>
        <dbReference type="SAM" id="SignalP"/>
    </source>
</evidence>
<gene>
    <name evidence="3" type="ORF">CA260_14430</name>
</gene>
<proteinExistence type="predicted"/>
<accession>A0A328P1V8</accession>
<reference evidence="3 4" key="1">
    <citation type="journal article" date="2018" name="Genet. Mol. Biol.">
        <title>The genome sequence of Dyella jiangningensis FCAV SCS01 from a lignocellulose-decomposing microbial consortium metagenome reveals potential for biotechnological applications.</title>
        <authorList>
            <person name="Desiderato J.G."/>
            <person name="Alvarenga D.O."/>
            <person name="Constancio M.T.L."/>
            <person name="Alves L.M.C."/>
            <person name="Varani A.M."/>
        </authorList>
    </citation>
    <scope>NUCLEOTIDE SEQUENCE [LARGE SCALE GENOMIC DNA]</scope>
    <source>
        <strain evidence="3 4">FCAV SCS01</strain>
    </source>
</reference>
<keyword evidence="2" id="KW-0732">Signal</keyword>